<evidence type="ECO:0000256" key="6">
    <source>
        <dbReference type="ARBA" id="ARBA00022676"/>
    </source>
</evidence>
<keyword evidence="8" id="KW-0547">Nucleotide-binding</keyword>
<dbReference type="NCBIfam" id="TIGR01091">
    <property type="entry name" value="upp"/>
    <property type="match status" value="1"/>
</dbReference>
<dbReference type="PANTHER" id="PTHR32315">
    <property type="entry name" value="ADENINE PHOSPHORIBOSYLTRANSFERASE"/>
    <property type="match status" value="1"/>
</dbReference>
<comment type="cofactor">
    <cofactor evidence="1">
        <name>Mg(2+)</name>
        <dbReference type="ChEBI" id="CHEBI:18420"/>
    </cofactor>
</comment>
<dbReference type="CDD" id="cd06223">
    <property type="entry name" value="PRTases_typeI"/>
    <property type="match status" value="1"/>
</dbReference>
<keyword evidence="7 12" id="KW-0808">Transferase</keyword>
<evidence type="ECO:0000259" key="11">
    <source>
        <dbReference type="Pfam" id="PF14681"/>
    </source>
</evidence>
<evidence type="ECO:0000256" key="8">
    <source>
        <dbReference type="ARBA" id="ARBA00022741"/>
    </source>
</evidence>
<keyword evidence="9" id="KW-0342">GTP-binding</keyword>
<keyword evidence="6 12" id="KW-0328">Glycosyltransferase</keyword>
<evidence type="ECO:0000313" key="13">
    <source>
        <dbReference type="Proteomes" id="UP000786183"/>
    </source>
</evidence>
<keyword evidence="5" id="KW-0021">Allosteric enzyme</keyword>
<keyword evidence="13" id="KW-1185">Reference proteome</keyword>
<comment type="similarity">
    <text evidence="3">Belongs to the UPRTase family.</text>
</comment>
<dbReference type="SUPFAM" id="SSF53271">
    <property type="entry name" value="PRTase-like"/>
    <property type="match status" value="1"/>
</dbReference>
<dbReference type="InterPro" id="IPR050054">
    <property type="entry name" value="UPRTase/APRTase"/>
</dbReference>
<organism evidence="12 13">
    <name type="scientific">Campylobacter canadensis</name>
    <dbReference type="NCBI Taxonomy" id="449520"/>
    <lineage>
        <taxon>Bacteria</taxon>
        <taxon>Pseudomonadati</taxon>
        <taxon>Campylobacterota</taxon>
        <taxon>Epsilonproteobacteria</taxon>
        <taxon>Campylobacterales</taxon>
        <taxon>Campylobacteraceae</taxon>
        <taxon>Campylobacter</taxon>
    </lineage>
</organism>
<proteinExistence type="inferred from homology"/>
<dbReference type="Gene3D" id="3.40.50.2020">
    <property type="match status" value="1"/>
</dbReference>
<dbReference type="NCBIfam" id="NF001097">
    <property type="entry name" value="PRK00129.1"/>
    <property type="match status" value="1"/>
</dbReference>
<evidence type="ECO:0000256" key="10">
    <source>
        <dbReference type="NCBIfam" id="TIGR01091"/>
    </source>
</evidence>
<dbReference type="EC" id="2.4.2.9" evidence="4 10"/>
<evidence type="ECO:0000256" key="3">
    <source>
        <dbReference type="ARBA" id="ARBA00009516"/>
    </source>
</evidence>
<dbReference type="Pfam" id="PF14681">
    <property type="entry name" value="UPRTase"/>
    <property type="match status" value="1"/>
</dbReference>
<evidence type="ECO:0000313" key="12">
    <source>
        <dbReference type="EMBL" id="MBZ7986532.1"/>
    </source>
</evidence>
<evidence type="ECO:0000256" key="5">
    <source>
        <dbReference type="ARBA" id="ARBA00022533"/>
    </source>
</evidence>
<name>A0ABS7WQB3_9BACT</name>
<dbReference type="PANTHER" id="PTHR32315:SF4">
    <property type="entry name" value="URACIL PHOSPHORIBOSYLTRANSFERASE, CHLOROPLASTIC"/>
    <property type="match status" value="1"/>
</dbReference>
<evidence type="ECO:0000256" key="7">
    <source>
        <dbReference type="ARBA" id="ARBA00022679"/>
    </source>
</evidence>
<comment type="pathway">
    <text evidence="2">Pyrimidine metabolism; UMP biosynthesis via salvage pathway; UMP from uracil: step 1/1.</text>
</comment>
<reference evidence="12 13" key="1">
    <citation type="submission" date="2020-07" db="EMBL/GenBank/DDBJ databases">
        <title>Transfer of Campylobacter canadensis to the novel genus Avispirillum gen. nov., that also includes two novel species recovered from migratory waterfowl: Avispirillum anseris sp. nov. and Avispirillum brantae sp. nov.</title>
        <authorList>
            <person name="Miller W.G."/>
            <person name="Chapman M.H."/>
            <person name="Yee E."/>
            <person name="Inglis G.D."/>
        </authorList>
    </citation>
    <scope>NUCLEOTIDE SEQUENCE [LARGE SCALE GENOMIC DNA]</scope>
    <source>
        <strain evidence="12 13">L283</strain>
    </source>
</reference>
<dbReference type="InterPro" id="IPR029057">
    <property type="entry name" value="PRTase-like"/>
</dbReference>
<evidence type="ECO:0000256" key="1">
    <source>
        <dbReference type="ARBA" id="ARBA00001946"/>
    </source>
</evidence>
<evidence type="ECO:0000256" key="2">
    <source>
        <dbReference type="ARBA" id="ARBA00005180"/>
    </source>
</evidence>
<evidence type="ECO:0000256" key="4">
    <source>
        <dbReference type="ARBA" id="ARBA00011894"/>
    </source>
</evidence>
<evidence type="ECO:0000256" key="9">
    <source>
        <dbReference type="ARBA" id="ARBA00023134"/>
    </source>
</evidence>
<protein>
    <recommendedName>
        <fullName evidence="4 10">Uracil phosphoribosyltransferase</fullName>
        <ecNumber evidence="4 10">2.4.2.9</ecNumber>
    </recommendedName>
</protein>
<dbReference type="EMBL" id="JACGBB010000001">
    <property type="protein sequence ID" value="MBZ7986532.1"/>
    <property type="molecule type" value="Genomic_DNA"/>
</dbReference>
<comment type="caution">
    <text evidence="12">The sequence shown here is derived from an EMBL/GenBank/DDBJ whole genome shotgun (WGS) entry which is preliminary data.</text>
</comment>
<accession>A0ABS7WQB3</accession>
<sequence>MKVINNKLVLSYLAKIRDKNTSCKDFRTYIKKLSGFVIYEACEFLTCKKIQVNTPLMPCECEEIAEDIVIVPILRAALGMSDIALDLLENASVGFLGIQRNESTLEPEFFFEKFPQNVDKKTAIIIDPMFATGGSAIAAVNKLKSYGVKKIIFASIIATPIAAQRMKQAHPDVHLITACMDEGLNEYGYIIPGLGDAGDRIFNTIKK</sequence>
<dbReference type="GO" id="GO:0004845">
    <property type="term" value="F:uracil phosphoribosyltransferase activity"/>
    <property type="evidence" value="ECO:0007669"/>
    <property type="project" value="UniProtKB-EC"/>
</dbReference>
<dbReference type="InterPro" id="IPR000836">
    <property type="entry name" value="PRTase_dom"/>
</dbReference>
<gene>
    <name evidence="12" type="primary">upp</name>
    <name evidence="12" type="ORF">AVCANL283_00200</name>
</gene>
<dbReference type="InterPro" id="IPR005765">
    <property type="entry name" value="UPRT"/>
</dbReference>
<feature type="domain" description="Phosphoribosyltransferase" evidence="11">
    <location>
        <begin position="4"/>
        <end position="204"/>
    </location>
</feature>
<dbReference type="RefSeq" id="WP_172232174.1">
    <property type="nucleotide sequence ID" value="NZ_CP035946.1"/>
</dbReference>
<dbReference type="Proteomes" id="UP000786183">
    <property type="component" value="Unassembled WGS sequence"/>
</dbReference>